<keyword evidence="1" id="KW-0472">Membrane</keyword>
<comment type="caution">
    <text evidence="3">The sequence shown here is derived from an EMBL/GenBank/DDBJ whole genome shotgun (WGS) entry which is preliminary data.</text>
</comment>
<dbReference type="PANTHER" id="PTHR43861:SF6">
    <property type="entry name" value="METHYLTRANSFERASE TYPE 11"/>
    <property type="match status" value="1"/>
</dbReference>
<dbReference type="Proteomes" id="UP000034325">
    <property type="component" value="Unassembled WGS sequence"/>
</dbReference>
<dbReference type="InterPro" id="IPR029063">
    <property type="entry name" value="SAM-dependent_MTases_sf"/>
</dbReference>
<dbReference type="Pfam" id="PF08241">
    <property type="entry name" value="Methyltransf_11"/>
    <property type="match status" value="1"/>
</dbReference>
<keyword evidence="3" id="KW-0808">Transferase</keyword>
<organism evidence="3 4">
    <name type="scientific">Candidatus Woesebacteria bacterium GW2011_GWA1_39_12</name>
    <dbReference type="NCBI Taxonomy" id="1618549"/>
    <lineage>
        <taxon>Bacteria</taxon>
        <taxon>Candidatus Woeseibacteriota</taxon>
    </lineage>
</organism>
<keyword evidence="1" id="KW-0812">Transmembrane</keyword>
<protein>
    <submittedName>
        <fullName evidence="3">S-adenosylmethionine-dependent methyltransferase</fullName>
    </submittedName>
</protein>
<dbReference type="GO" id="GO:0032259">
    <property type="term" value="P:methylation"/>
    <property type="evidence" value="ECO:0007669"/>
    <property type="project" value="UniProtKB-KW"/>
</dbReference>
<dbReference type="Gene3D" id="3.40.50.150">
    <property type="entry name" value="Vaccinia Virus protein VP39"/>
    <property type="match status" value="1"/>
</dbReference>
<feature type="domain" description="Methyltransferase type 11" evidence="2">
    <location>
        <begin position="27"/>
        <end position="109"/>
    </location>
</feature>
<evidence type="ECO:0000313" key="3">
    <source>
        <dbReference type="EMBL" id="KKQ98127.1"/>
    </source>
</evidence>
<keyword evidence="1" id="KW-1133">Transmembrane helix</keyword>
<evidence type="ECO:0000256" key="1">
    <source>
        <dbReference type="SAM" id="Phobius"/>
    </source>
</evidence>
<reference evidence="3 4" key="1">
    <citation type="journal article" date="2015" name="Nature">
        <title>rRNA introns, odd ribosomes, and small enigmatic genomes across a large radiation of phyla.</title>
        <authorList>
            <person name="Brown C.T."/>
            <person name="Hug L.A."/>
            <person name="Thomas B.C."/>
            <person name="Sharon I."/>
            <person name="Castelle C.J."/>
            <person name="Singh A."/>
            <person name="Wilkins M.J."/>
            <person name="Williams K.H."/>
            <person name="Banfield J.F."/>
        </authorList>
    </citation>
    <scope>NUCLEOTIDE SEQUENCE [LARGE SCALE GENOMIC DNA]</scope>
</reference>
<dbReference type="InterPro" id="IPR013216">
    <property type="entry name" value="Methyltransf_11"/>
</dbReference>
<dbReference type="SUPFAM" id="SSF53335">
    <property type="entry name" value="S-adenosyl-L-methionine-dependent methyltransferases"/>
    <property type="match status" value="1"/>
</dbReference>
<feature type="transmembrane region" description="Helical" evidence="1">
    <location>
        <begin position="184"/>
        <end position="202"/>
    </location>
</feature>
<proteinExistence type="predicted"/>
<evidence type="ECO:0000313" key="4">
    <source>
        <dbReference type="Proteomes" id="UP000034325"/>
    </source>
</evidence>
<dbReference type="PANTHER" id="PTHR43861">
    <property type="entry name" value="TRANS-ACONITATE 2-METHYLTRANSFERASE-RELATED"/>
    <property type="match status" value="1"/>
</dbReference>
<dbReference type="CDD" id="cd02440">
    <property type="entry name" value="AdoMet_MTases"/>
    <property type="match status" value="1"/>
</dbReference>
<name>A0A0G0M4C3_9BACT</name>
<gene>
    <name evidence="3" type="ORF">UT23_C0005G0050</name>
</gene>
<sequence>MIPLKKIPFTYQWIIKQAVGGKVKTMLDLGCGDGFLMKILSDNENWTVTGVEIYKKYISLAKKSGVYKKIINGSITNLKRDILNKRYDVVFCSQVVEHLNLHKVKESLSVWEKLAKKRIVITTTMGYTPYEPIESGIKGDDNPYQKHLTGFDPDFFEKRGYVVRGQGLRLIYGQKGILRVYPKLLPLWSILGYLFSPLPYLFPYLGTYLVCWKKV</sequence>
<evidence type="ECO:0000259" key="2">
    <source>
        <dbReference type="Pfam" id="PF08241"/>
    </source>
</evidence>
<keyword evidence="3" id="KW-0489">Methyltransferase</keyword>
<dbReference type="GO" id="GO:0008757">
    <property type="term" value="F:S-adenosylmethionine-dependent methyltransferase activity"/>
    <property type="evidence" value="ECO:0007669"/>
    <property type="project" value="InterPro"/>
</dbReference>
<dbReference type="EMBL" id="LBWA01000005">
    <property type="protein sequence ID" value="KKQ98127.1"/>
    <property type="molecule type" value="Genomic_DNA"/>
</dbReference>
<accession>A0A0G0M4C3</accession>
<dbReference type="AlphaFoldDB" id="A0A0G0M4C3"/>